<dbReference type="InterPro" id="IPR001841">
    <property type="entry name" value="Znf_RING"/>
</dbReference>
<dbReference type="InterPro" id="IPR011990">
    <property type="entry name" value="TPR-like_helical_dom_sf"/>
</dbReference>
<feature type="compositionally biased region" description="Acidic residues" evidence="11">
    <location>
        <begin position="11"/>
        <end position="28"/>
    </location>
</feature>
<dbReference type="GO" id="GO:0034058">
    <property type="term" value="P:endosomal vesicle fusion"/>
    <property type="evidence" value="ECO:0007669"/>
    <property type="project" value="UniProtKB-UniRule"/>
</dbReference>
<dbReference type="InterPro" id="IPR016902">
    <property type="entry name" value="Vps41"/>
</dbReference>
<dbReference type="Proteomes" id="UP000694844">
    <property type="component" value="Chromosome 9"/>
</dbReference>
<feature type="repeat" description="CHCR" evidence="10">
    <location>
        <begin position="566"/>
        <end position="719"/>
    </location>
</feature>
<dbReference type="InterPro" id="IPR000547">
    <property type="entry name" value="Clathrin_H-chain/VPS_repeat"/>
</dbReference>
<dbReference type="Gene3D" id="1.25.40.10">
    <property type="entry name" value="Tetratricopeptide repeat domain"/>
    <property type="match status" value="1"/>
</dbReference>
<dbReference type="GO" id="GO:0005765">
    <property type="term" value="C:lysosomal membrane"/>
    <property type="evidence" value="ECO:0007669"/>
    <property type="project" value="UniProtKB-SubCell"/>
</dbReference>
<keyword evidence="8" id="KW-0458">Lysosome</keyword>
<evidence type="ECO:0000256" key="1">
    <source>
        <dbReference type="ARBA" id="ARBA00004603"/>
    </source>
</evidence>
<evidence type="ECO:0000259" key="12">
    <source>
        <dbReference type="PROSITE" id="PS50089"/>
    </source>
</evidence>
<keyword evidence="8" id="KW-0967">Endosome</keyword>
<evidence type="ECO:0000256" key="4">
    <source>
        <dbReference type="ARBA" id="ARBA00022771"/>
    </source>
</evidence>
<feature type="region of interest" description="Disordered" evidence="11">
    <location>
        <begin position="1"/>
        <end position="30"/>
    </location>
</feature>
<dbReference type="GO" id="GO:0008270">
    <property type="term" value="F:zinc ion binding"/>
    <property type="evidence" value="ECO:0007669"/>
    <property type="project" value="UniProtKB-KW"/>
</dbReference>
<evidence type="ECO:0000256" key="6">
    <source>
        <dbReference type="ARBA" id="ARBA00022927"/>
    </source>
</evidence>
<evidence type="ECO:0000256" key="2">
    <source>
        <dbReference type="ARBA" id="ARBA00009582"/>
    </source>
</evidence>
<dbReference type="InterPro" id="IPR057779">
    <property type="entry name" value="Znf_RING_Vps41"/>
</dbReference>
<evidence type="ECO:0000313" key="14">
    <source>
        <dbReference type="RefSeq" id="XP_022306824.1"/>
    </source>
</evidence>
<dbReference type="Pfam" id="PF23556">
    <property type="entry name" value="TPR_Vps41"/>
    <property type="match status" value="1"/>
</dbReference>
<dbReference type="SUPFAM" id="SSF50978">
    <property type="entry name" value="WD40 repeat-like"/>
    <property type="match status" value="1"/>
</dbReference>
<keyword evidence="13" id="KW-1185">Reference proteome</keyword>
<keyword evidence="8" id="KW-0968">Cytoplasmic vesicle</keyword>
<gene>
    <name evidence="14" type="primary">LOC111113124</name>
</gene>
<dbReference type="Gene3D" id="2.130.10.10">
    <property type="entry name" value="YVTN repeat-like/Quinoprotein amine dehydrogenase"/>
    <property type="match status" value="1"/>
</dbReference>
<dbReference type="GO" id="GO:0005794">
    <property type="term" value="C:Golgi apparatus"/>
    <property type="evidence" value="ECO:0007669"/>
    <property type="project" value="UniProtKB-SubCell"/>
</dbReference>
<proteinExistence type="inferred from homology"/>
<dbReference type="InterPro" id="IPR015943">
    <property type="entry name" value="WD40/YVTN_repeat-like_dom_sf"/>
</dbReference>
<keyword evidence="6 8" id="KW-0653">Protein transport</keyword>
<feature type="domain" description="RING-type" evidence="12">
    <location>
        <begin position="798"/>
        <end position="842"/>
    </location>
</feature>
<dbReference type="CDD" id="cd16690">
    <property type="entry name" value="RING-H2_Vps41"/>
    <property type="match status" value="1"/>
</dbReference>
<evidence type="ECO:0000256" key="9">
    <source>
        <dbReference type="PROSITE-ProRule" id="PRU00175"/>
    </source>
</evidence>
<dbReference type="GO" id="GO:0006623">
    <property type="term" value="P:protein targeting to vacuole"/>
    <property type="evidence" value="ECO:0007669"/>
    <property type="project" value="InterPro"/>
</dbReference>
<evidence type="ECO:0000256" key="3">
    <source>
        <dbReference type="ARBA" id="ARBA00022448"/>
    </source>
</evidence>
<dbReference type="PIRSF" id="PIRSF028921">
    <property type="entry name" value="VPS41"/>
    <property type="match status" value="1"/>
</dbReference>
<keyword evidence="4 9" id="KW-0479">Metal-binding</keyword>
<dbReference type="InterPro" id="IPR036322">
    <property type="entry name" value="WD40_repeat_dom_sf"/>
</dbReference>
<dbReference type="GeneID" id="111113124"/>
<dbReference type="SUPFAM" id="SSF48371">
    <property type="entry name" value="ARM repeat"/>
    <property type="match status" value="1"/>
</dbReference>
<evidence type="ECO:0000313" key="13">
    <source>
        <dbReference type="Proteomes" id="UP000694844"/>
    </source>
</evidence>
<keyword evidence="3 8" id="KW-0813">Transport</keyword>
<sequence>MATPAANEPQVENDGEEETSSEESEEDCEPKLKYERIGNDLKNKLLSKDCVSCLAVHSKFLVVGTHWGMIHIFDHAGNAIRDKEIAAHTTTVNQLSIDDSGDFIASCSDDGRVLINGLYTADNNQSINFDRPVKAVAIDPKFSKHGSGKSFVTGDDKLILNEKGGLFYRHKTTLLHQGEGLIREIKWKGDFIAWTNDHGVKIFDMSSRTRITFISKDHSYRADLYKCNMCWKDGQTLLLAWADKVKVCIVKERLEKDVRDLPQRYVEITAMFTIDSFACGISPLGESLVILTFEKEAQEEGNRQVSKRPHLLIVEPHMEYFEEISNDALTVRGFQEYKPSDYHLETIEDENLFYIVSPKDIIVSKERDIDDHIIWLLEREEFEEAMLVAEKNEHLLRKLSHKEVARQYLDYLLSEENFEEAAMQCPRILGKNKELWEAETLKFHKLRQLKVLAPYLPRSDPQLSPTIYELVLNDFLNTDAEKFLSLVKEWPSNLYNVQTIITATLDRLDRERNNTVLLRALGELYTLERQYEKSLAIYLKLGNTDVFQLIHKYNLFTSISDKIVQLMEFDDDQAATLLIDNMDKLPIEQVVKQLENHEKFLFAYLDRVCQKDQQLCQAYHGPLVKLYAEFAPKKLLPFLKSSIHYPLQRAMEECEVRGLIPEQVYLLGRMGDLKKALSLITTRLKDVDQAIEFCKDKNDEELWADLIKFSIDKPTFIKGLLHNIGTHVDPIRLIPQIQNGMEIPGLRDSLVKILQDYNLQMSLREGCQRILTADSFNLLDRLVKTQKRAVSVDNSQVCPICQEKILVTDLKFASNVVLFYCRHAFHEDCLPTHGLERCTICSTQRRGPGSKAMVK</sequence>
<dbReference type="Pfam" id="PF23411">
    <property type="entry name" value="Beta-prop_Vps41"/>
    <property type="match status" value="1"/>
</dbReference>
<protein>
    <recommendedName>
        <fullName evidence="7 8">Vacuolar protein sorting-associated protein 41 homolog</fullName>
    </recommendedName>
</protein>
<comment type="subcellular location">
    <subcellularLocation>
        <location evidence="8">Endosome membrane</location>
        <topology evidence="8">Peripheral membrane protein</topology>
    </subcellularLocation>
    <subcellularLocation>
        <location evidence="8">Late endosome membrane</location>
        <topology evidence="8">Peripheral membrane protein</topology>
    </subcellularLocation>
    <subcellularLocation>
        <location evidence="8">Early endosome membrane</location>
        <topology evidence="8">Peripheral membrane protein</topology>
    </subcellularLocation>
    <subcellularLocation>
        <location evidence="8">Lysosome membrane</location>
        <topology evidence="8">Peripheral membrane protein</topology>
    </subcellularLocation>
    <subcellularLocation>
        <location evidence="8">Golgi apparatus</location>
        <location evidence="8">trans-Golgi network</location>
    </subcellularLocation>
    <subcellularLocation>
        <location evidence="8">Cytoplasmic vesicle</location>
        <location evidence="8">Clathrin-coated vesicle</location>
    </subcellularLocation>
    <subcellularLocation>
        <location evidence="1">Late endosome</location>
    </subcellularLocation>
</comment>
<comment type="function">
    <text evidence="8">Plays a role in vesicle-mediated protein trafficking to lysosomal compartments including the endocytic membrane transport pathways.</text>
</comment>
<dbReference type="PROSITE" id="PS50236">
    <property type="entry name" value="CHCR"/>
    <property type="match status" value="1"/>
</dbReference>
<dbReference type="RefSeq" id="XP_022306824.1">
    <property type="nucleotide sequence ID" value="XM_022451116.1"/>
</dbReference>
<dbReference type="OrthoDB" id="244107at2759"/>
<dbReference type="PANTHER" id="PTHR12616">
    <property type="entry name" value="VACUOLAR PROTEIN SORTING VPS41"/>
    <property type="match status" value="1"/>
</dbReference>
<keyword evidence="8" id="KW-0333">Golgi apparatus</keyword>
<dbReference type="GO" id="GO:0009267">
    <property type="term" value="P:cellular response to starvation"/>
    <property type="evidence" value="ECO:0007669"/>
    <property type="project" value="TreeGrafter"/>
</dbReference>
<reference evidence="14" key="1">
    <citation type="submission" date="2025-08" db="UniProtKB">
        <authorList>
            <consortium name="RefSeq"/>
        </authorList>
    </citation>
    <scope>IDENTIFICATION</scope>
    <source>
        <tissue evidence="14">Whole sample</tissue>
    </source>
</reference>
<dbReference type="InterPro" id="IPR057780">
    <property type="entry name" value="Beta-prop_Vps41"/>
</dbReference>
<dbReference type="InterPro" id="IPR016024">
    <property type="entry name" value="ARM-type_fold"/>
</dbReference>
<dbReference type="InterPro" id="IPR045111">
    <property type="entry name" value="Vps41/Vps8"/>
</dbReference>
<dbReference type="GO" id="GO:0031901">
    <property type="term" value="C:early endosome membrane"/>
    <property type="evidence" value="ECO:0007669"/>
    <property type="project" value="UniProtKB-SubCell"/>
</dbReference>
<accession>A0A8B8BVD2</accession>
<comment type="similarity">
    <text evidence="2 8">Belongs to the VPS41 family.</text>
</comment>
<dbReference type="GO" id="GO:0016236">
    <property type="term" value="P:macroautophagy"/>
    <property type="evidence" value="ECO:0007669"/>
    <property type="project" value="TreeGrafter"/>
</dbReference>
<evidence type="ECO:0000256" key="11">
    <source>
        <dbReference type="SAM" id="MobiDB-lite"/>
    </source>
</evidence>
<dbReference type="PANTHER" id="PTHR12616:SF1">
    <property type="entry name" value="VACUOLAR PROTEIN SORTING-ASSOCIATED PROTEIN 41 HOMOLOG"/>
    <property type="match status" value="1"/>
</dbReference>
<dbReference type="Pfam" id="PF23555">
    <property type="entry name" value="zf-RING_Vps41"/>
    <property type="match status" value="1"/>
</dbReference>
<keyword evidence="4 9" id="KW-0863">Zinc-finger</keyword>
<name>A0A8B8BVD2_CRAVI</name>
<evidence type="ECO:0000256" key="7">
    <source>
        <dbReference type="ARBA" id="ARBA00029538"/>
    </source>
</evidence>
<dbReference type="AlphaFoldDB" id="A0A8B8BVD2"/>
<dbReference type="GO" id="GO:0031902">
    <property type="term" value="C:late endosome membrane"/>
    <property type="evidence" value="ECO:0007669"/>
    <property type="project" value="UniProtKB-SubCell"/>
</dbReference>
<evidence type="ECO:0000256" key="10">
    <source>
        <dbReference type="PROSITE-ProRule" id="PRU01006"/>
    </source>
</evidence>
<dbReference type="SUPFAM" id="SSF57850">
    <property type="entry name" value="RING/U-box"/>
    <property type="match status" value="1"/>
</dbReference>
<organism evidence="13 14">
    <name type="scientific">Crassostrea virginica</name>
    <name type="common">Eastern oyster</name>
    <dbReference type="NCBI Taxonomy" id="6565"/>
    <lineage>
        <taxon>Eukaryota</taxon>
        <taxon>Metazoa</taxon>
        <taxon>Spiralia</taxon>
        <taxon>Lophotrochozoa</taxon>
        <taxon>Mollusca</taxon>
        <taxon>Bivalvia</taxon>
        <taxon>Autobranchia</taxon>
        <taxon>Pteriomorphia</taxon>
        <taxon>Ostreida</taxon>
        <taxon>Ostreoidea</taxon>
        <taxon>Ostreidae</taxon>
        <taxon>Crassostrea</taxon>
    </lineage>
</organism>
<evidence type="ECO:0000256" key="5">
    <source>
        <dbReference type="ARBA" id="ARBA00022833"/>
    </source>
</evidence>
<dbReference type="SMART" id="SM00184">
    <property type="entry name" value="RING"/>
    <property type="match status" value="1"/>
</dbReference>
<dbReference type="PROSITE" id="PS50089">
    <property type="entry name" value="ZF_RING_2"/>
    <property type="match status" value="1"/>
</dbReference>
<dbReference type="GO" id="GO:0030136">
    <property type="term" value="C:clathrin-coated vesicle"/>
    <property type="evidence" value="ECO:0007669"/>
    <property type="project" value="UniProtKB-SubCell"/>
</dbReference>
<evidence type="ECO:0000256" key="8">
    <source>
        <dbReference type="PIRNR" id="PIRNR028921"/>
    </source>
</evidence>
<dbReference type="SMART" id="SM00299">
    <property type="entry name" value="CLH"/>
    <property type="match status" value="1"/>
</dbReference>
<dbReference type="GO" id="GO:0030897">
    <property type="term" value="C:HOPS complex"/>
    <property type="evidence" value="ECO:0007669"/>
    <property type="project" value="UniProtKB-UniRule"/>
</dbReference>
<keyword evidence="5" id="KW-0862">Zinc</keyword>